<name>A0A7R9PRX4_TIMGE</name>
<organism evidence="1">
    <name type="scientific">Timema genevievae</name>
    <name type="common">Walking stick</name>
    <dbReference type="NCBI Taxonomy" id="629358"/>
    <lineage>
        <taxon>Eukaryota</taxon>
        <taxon>Metazoa</taxon>
        <taxon>Ecdysozoa</taxon>
        <taxon>Arthropoda</taxon>
        <taxon>Hexapoda</taxon>
        <taxon>Insecta</taxon>
        <taxon>Pterygota</taxon>
        <taxon>Neoptera</taxon>
        <taxon>Polyneoptera</taxon>
        <taxon>Phasmatodea</taxon>
        <taxon>Timematodea</taxon>
        <taxon>Timematoidea</taxon>
        <taxon>Timematidae</taxon>
        <taxon>Timema</taxon>
    </lineage>
</organism>
<dbReference type="EMBL" id="OE845777">
    <property type="protein sequence ID" value="CAD7608260.1"/>
    <property type="molecule type" value="Genomic_DNA"/>
</dbReference>
<protein>
    <submittedName>
        <fullName evidence="1">Uncharacterized protein</fullName>
    </submittedName>
</protein>
<dbReference type="AlphaFoldDB" id="A0A7R9PRX4"/>
<sequence length="228" mass="25014">MISSVSLCVDDNVDKECIYTLHLEYLEECKSSPPNLTVSVVDCWQEDRTKTQDKVNTGWQIEKEETSSRRSVPAFAWRENHSGKTTLRTPDRDSKLDLPVIGSLVQHEGDALDHVATEADNLPAHSHVAHLSHIELVFLAANTASLLQPMEPFYKPLGTGDGNIRPPRPMATACSKLSGHWLGGGGQCVGDAFNFGKLMEAGLSWRVDGLLGVGGRRRPCPRRVTKTG</sequence>
<gene>
    <name evidence="1" type="ORF">TGEB3V08_LOCUS10334</name>
</gene>
<accession>A0A7R9PRX4</accession>
<proteinExistence type="predicted"/>
<evidence type="ECO:0000313" key="1">
    <source>
        <dbReference type="EMBL" id="CAD7608260.1"/>
    </source>
</evidence>
<reference evidence="1" key="1">
    <citation type="submission" date="2020-11" db="EMBL/GenBank/DDBJ databases">
        <authorList>
            <person name="Tran Van P."/>
        </authorList>
    </citation>
    <scope>NUCLEOTIDE SEQUENCE</scope>
</reference>